<name>A0A6C7EHE3_ILUCY</name>
<dbReference type="InterPro" id="IPR058880">
    <property type="entry name" value="PglZ_N"/>
</dbReference>
<dbReference type="EMBL" id="AP012057">
    <property type="protein sequence ID" value="BAN04395.1"/>
    <property type="molecule type" value="Genomic_DNA"/>
</dbReference>
<evidence type="ECO:0000259" key="3">
    <source>
        <dbReference type="Pfam" id="PF25862"/>
    </source>
</evidence>
<dbReference type="AlphaFoldDB" id="A0A6C7EHE3"/>
<dbReference type="KEGG" id="aym:YM304_40810"/>
<feature type="domain" description="Alkaline phosphatase-like protein PglZ N-terminal" evidence="3">
    <location>
        <begin position="21"/>
        <end position="100"/>
    </location>
</feature>
<proteinExistence type="predicted"/>
<dbReference type="Proteomes" id="UP000011863">
    <property type="component" value="Chromosome"/>
</dbReference>
<evidence type="ECO:0000313" key="6">
    <source>
        <dbReference type="Proteomes" id="UP000011863"/>
    </source>
</evidence>
<dbReference type="Pfam" id="PF25861">
    <property type="entry name" value="PglZ_2nd"/>
    <property type="match status" value="1"/>
</dbReference>
<dbReference type="NCBIfam" id="NF033446">
    <property type="entry name" value="BREX_PglZ_2"/>
    <property type="match status" value="1"/>
</dbReference>
<feature type="domain" description="Alkaline phosphatase-like protein PglZ second" evidence="2">
    <location>
        <begin position="167"/>
        <end position="303"/>
    </location>
</feature>
<keyword evidence="6" id="KW-1185">Reference proteome</keyword>
<evidence type="ECO:0000313" key="5">
    <source>
        <dbReference type="EMBL" id="BAN04395.1"/>
    </source>
</evidence>
<dbReference type="RefSeq" id="WP_015443642.1">
    <property type="nucleotide sequence ID" value="NC_020520.1"/>
</dbReference>
<feature type="region of interest" description="Disordered" evidence="1">
    <location>
        <begin position="640"/>
        <end position="661"/>
    </location>
</feature>
<dbReference type="SUPFAM" id="SSF53649">
    <property type="entry name" value="Alkaline phosphatase-like"/>
    <property type="match status" value="1"/>
</dbReference>
<accession>A0A6C7EHE3</accession>
<evidence type="ECO:0000256" key="1">
    <source>
        <dbReference type="SAM" id="MobiDB-lite"/>
    </source>
</evidence>
<reference evidence="5 6" key="1">
    <citation type="journal article" date="2013" name="Int. J. Syst. Evol. Microbiol.">
        <title>Ilumatobacter nonamiense sp. nov. and Ilumatobacter coccineum sp. nov., isolated from seashore sand.</title>
        <authorList>
            <person name="Matsumoto A."/>
            <person name="Kasai H."/>
            <person name="Matsuo Y."/>
            <person name="Shizuri Y."/>
            <person name="Ichikawa N."/>
            <person name="Fujita N."/>
            <person name="Omura S."/>
            <person name="Takahashi Y."/>
        </authorList>
    </citation>
    <scope>NUCLEOTIDE SEQUENCE [LARGE SCALE GENOMIC DNA]</scope>
    <source>
        <strain evidence="6">NBRC 103263 / KCTC 29153 / YM16-304</strain>
    </source>
</reference>
<dbReference type="InterPro" id="IPR017850">
    <property type="entry name" value="Alkaline_phosphatase_core_sf"/>
</dbReference>
<dbReference type="InterPro" id="IPR058882">
    <property type="entry name" value="PglZ_C"/>
</dbReference>
<gene>
    <name evidence="5" type="primary">pglZ</name>
    <name evidence="5" type="ORF">YM304_40810</name>
</gene>
<dbReference type="Pfam" id="PF25862">
    <property type="entry name" value="PglZ_1st"/>
    <property type="match status" value="1"/>
</dbReference>
<dbReference type="Pfam" id="PF08665">
    <property type="entry name" value="PglZ"/>
    <property type="match status" value="1"/>
</dbReference>
<evidence type="ECO:0000259" key="4">
    <source>
        <dbReference type="Pfam" id="PF25863"/>
    </source>
</evidence>
<protein>
    <submittedName>
        <fullName evidence="5">Putative phage resistance protein PglZ</fullName>
    </submittedName>
</protein>
<dbReference type="Pfam" id="PF25863">
    <property type="entry name" value="PglZ_C"/>
    <property type="match status" value="1"/>
</dbReference>
<feature type="domain" description="Alkaline phosphatase-like protein PglZ C-terminal" evidence="4">
    <location>
        <begin position="772"/>
        <end position="866"/>
    </location>
</feature>
<organism evidence="5 6">
    <name type="scientific">Ilumatobacter coccineus (strain NBRC 103263 / KCTC 29153 / YM16-304)</name>
    <dbReference type="NCBI Taxonomy" id="1313172"/>
    <lineage>
        <taxon>Bacteria</taxon>
        <taxon>Bacillati</taxon>
        <taxon>Actinomycetota</taxon>
        <taxon>Acidimicrobiia</taxon>
        <taxon>Acidimicrobiales</taxon>
        <taxon>Ilumatobacteraceae</taxon>
        <taxon>Ilumatobacter</taxon>
    </lineage>
</organism>
<sequence length="869" mass="92626">MTLPVVTRAQLEPLLDRLIDVADDPAPLVLVRADPESAPAEASAGGQTVRIVASSSPLEIRAHASRQRDQPLVVLTGCDTTTLGDDLLARAVRRKLHTVNRWETVSQLFGAEHVSQSLAQHKYLADALIEARPLVGYPAITNKMLDLETALEALIEPHLGLVATSLADVLLWGTHSTAARAVRESSNDVIEQLEQHLATQYGPGISVVFAALRAGKSAELMALCLAADVIFSTDTPAPDARLRLELELGEPGLTDEMYRNAAQAVVSYISGQRTDEARTASWLTAGDRLVQQWGLAESSTRSSVLPSGFTARIGLAATALASWKAKSANPSLQAEADRSIVAVEDHVAARAEPRRVERLRMAQRVIRRGFEMQTATTTADAFIDYTLDGAWLDRARIALSQSDTEPAAAALYAALSAETDAAVLANAGAQAPMLAGAAQALGDRLIGIEDVLDTVVAPLAATAPTLVVVLDGMSWPNFTDVLDALSRQGWAPYIDEDAVVAKPVVAALPTVTELSRTSLLCGTLRSGDKSSETRAFTKYPSLVAASDAEHPPTLFHKTDLRSGGLDTIPHEQLATISDPRVRVVGIVLNNIDERLKDVAHPPSGWGLDELSPLREILEAARSAGRAIVLTSDHGHILERKSESRVGGGGERWRGTDTGPAADGEILVSGPRVVNDEHAVVLPWIEQLRYGPSKNGYHGGLTLAEATVPLAVLSTEDIEGWEPTSITPPDWWHAAPPVAPASDDVAPKAAPRKKAPEVVVPSLFDPEPEPAATTTGIEAVMASDHVQSNLAALRLDAAVVTTILSVLDGTGGTSLAEDRVAERASVPKVRIGRIITQMQRLLNIDGYPVIETSNGHIKFDRALLERQLGL</sequence>
<evidence type="ECO:0000259" key="2">
    <source>
        <dbReference type="Pfam" id="PF25861"/>
    </source>
</evidence>
<dbReference type="InterPro" id="IPR058881">
    <property type="entry name" value="PglZ_2nd"/>
</dbReference>
<dbReference type="InterPro" id="IPR047992">
    <property type="entry name" value="BREX_PglZ"/>
</dbReference>